<reference evidence="2" key="1">
    <citation type="submission" date="2022-04" db="EMBL/GenBank/DDBJ databases">
        <title>Desulfatitalea alkaliphila sp. nov., a novel anaerobic sulfate-reducing bacterium isolated from terrestrial mud volcano, Taman Peninsula, Russia.</title>
        <authorList>
            <person name="Khomyakova M.A."/>
            <person name="Merkel A.Y."/>
            <person name="Slobodkin A.I."/>
        </authorList>
    </citation>
    <scope>NUCLEOTIDE SEQUENCE</scope>
    <source>
        <strain evidence="2">M08but</strain>
    </source>
</reference>
<protein>
    <submittedName>
        <fullName evidence="2">Uncharacterized protein</fullName>
    </submittedName>
</protein>
<feature type="compositionally biased region" description="Low complexity" evidence="1">
    <location>
        <begin position="23"/>
        <end position="35"/>
    </location>
</feature>
<evidence type="ECO:0000313" key="3">
    <source>
        <dbReference type="Proteomes" id="UP001165427"/>
    </source>
</evidence>
<dbReference type="Proteomes" id="UP001165427">
    <property type="component" value="Unassembled WGS sequence"/>
</dbReference>
<sequence length="58" mass="6142">MGVTIDEVTSEIDSPVAQPGNETTAAQAPATAAAADGDAELMDRLTRLEQRRLRLMAD</sequence>
<organism evidence="2 3">
    <name type="scientific">Desulfatitalea alkaliphila</name>
    <dbReference type="NCBI Taxonomy" id="2929485"/>
    <lineage>
        <taxon>Bacteria</taxon>
        <taxon>Pseudomonadati</taxon>
        <taxon>Thermodesulfobacteriota</taxon>
        <taxon>Desulfobacteria</taxon>
        <taxon>Desulfobacterales</taxon>
        <taxon>Desulfosarcinaceae</taxon>
        <taxon>Desulfatitalea</taxon>
    </lineage>
</organism>
<accession>A0AA41R0U9</accession>
<dbReference type="RefSeq" id="WP_246903887.1">
    <property type="nucleotide sequence ID" value="NZ_JALJRB010000004.1"/>
</dbReference>
<keyword evidence="3" id="KW-1185">Reference proteome</keyword>
<dbReference type="EMBL" id="JALJRB010000004">
    <property type="protein sequence ID" value="MCJ8500107.1"/>
    <property type="molecule type" value="Genomic_DNA"/>
</dbReference>
<gene>
    <name evidence="2" type="ORF">MRX98_05935</name>
</gene>
<comment type="caution">
    <text evidence="2">The sequence shown here is derived from an EMBL/GenBank/DDBJ whole genome shotgun (WGS) entry which is preliminary data.</text>
</comment>
<feature type="region of interest" description="Disordered" evidence="1">
    <location>
        <begin position="1"/>
        <end position="38"/>
    </location>
</feature>
<name>A0AA41R0U9_9BACT</name>
<evidence type="ECO:0000313" key="2">
    <source>
        <dbReference type="EMBL" id="MCJ8500107.1"/>
    </source>
</evidence>
<evidence type="ECO:0000256" key="1">
    <source>
        <dbReference type="SAM" id="MobiDB-lite"/>
    </source>
</evidence>
<proteinExistence type="predicted"/>
<dbReference type="AlphaFoldDB" id="A0AA41R0U9"/>